<dbReference type="EMBL" id="WIVE01000081">
    <property type="protein sequence ID" value="MQX38237.1"/>
    <property type="molecule type" value="Genomic_DNA"/>
</dbReference>
<evidence type="ECO:0000313" key="2">
    <source>
        <dbReference type="Proteomes" id="UP000434582"/>
    </source>
</evidence>
<evidence type="ECO:0000313" key="1">
    <source>
        <dbReference type="EMBL" id="MQX38237.1"/>
    </source>
</evidence>
<proteinExistence type="predicted"/>
<protein>
    <submittedName>
        <fullName evidence="1">DUF4347 domain-containing protein</fullName>
    </submittedName>
</protein>
<gene>
    <name evidence="1" type="ORF">GHC57_17105</name>
</gene>
<dbReference type="RefSeq" id="WP_153346493.1">
    <property type="nucleotide sequence ID" value="NZ_WIVE01000081.1"/>
</dbReference>
<sequence length="179" mass="20013">MGFGEEVYAIDETTANGGVDYVGWIESAITIGEVNFTNVDTFVSAVLSHIGPRFMSLLHIQVHGSPSGARFGANWVSDTTFPTYRARFARLTSHFSQNAWVDLRACNVGQNLTLMRQFHGLWGVGIVAGRGRQNNVLDMNMGRYQIIHPDGREETSIFCPPWVKYDAGRRMAREITSRL</sequence>
<comment type="caution">
    <text evidence="1">The sequence shown here is derived from an EMBL/GenBank/DDBJ whole genome shotgun (WGS) entry which is preliminary data.</text>
</comment>
<dbReference type="AlphaFoldDB" id="A0A7X1ZIV0"/>
<dbReference type="OrthoDB" id="9835647at2"/>
<organism evidence="1 2">
    <name type="scientific">Roseospira navarrensis</name>
    <dbReference type="NCBI Taxonomy" id="140058"/>
    <lineage>
        <taxon>Bacteria</taxon>
        <taxon>Pseudomonadati</taxon>
        <taxon>Pseudomonadota</taxon>
        <taxon>Alphaproteobacteria</taxon>
        <taxon>Rhodospirillales</taxon>
        <taxon>Rhodospirillaceae</taxon>
        <taxon>Roseospira</taxon>
    </lineage>
</organism>
<accession>A0A7X1ZIV0</accession>
<name>A0A7X1ZIV0_9PROT</name>
<reference evidence="1 2" key="1">
    <citation type="submission" date="2019-10" db="EMBL/GenBank/DDBJ databases">
        <title>Draft whole-genome sequence of the purple nonsulfur photosynthetic bacterium Roseospira navarrensis DSM 15114.</title>
        <authorList>
            <person name="Kyndt J.A."/>
            <person name="Meyer T.E."/>
        </authorList>
    </citation>
    <scope>NUCLEOTIDE SEQUENCE [LARGE SCALE GENOMIC DNA]</scope>
    <source>
        <strain evidence="1 2">DSM 15114</strain>
    </source>
</reference>
<dbReference type="Proteomes" id="UP000434582">
    <property type="component" value="Unassembled WGS sequence"/>
</dbReference>
<keyword evidence="2" id="KW-1185">Reference proteome</keyword>